<dbReference type="EMBL" id="LNQE01001842">
    <property type="protein sequence ID" value="KUG04765.1"/>
    <property type="molecule type" value="Genomic_DNA"/>
</dbReference>
<organism evidence="2">
    <name type="scientific">hydrocarbon metagenome</name>
    <dbReference type="NCBI Taxonomy" id="938273"/>
    <lineage>
        <taxon>unclassified sequences</taxon>
        <taxon>metagenomes</taxon>
        <taxon>ecological metagenomes</taxon>
    </lineage>
</organism>
<evidence type="ECO:0000256" key="1">
    <source>
        <dbReference type="SAM" id="Phobius"/>
    </source>
</evidence>
<gene>
    <name evidence="2" type="ORF">ASZ90_017904</name>
</gene>
<dbReference type="PANTHER" id="PTHR38450">
    <property type="entry name" value="STAGE V SPORULATION PROTEIN AC-RELATED"/>
    <property type="match status" value="1"/>
</dbReference>
<feature type="transmembrane region" description="Helical" evidence="1">
    <location>
        <begin position="34"/>
        <end position="55"/>
    </location>
</feature>
<proteinExistence type="predicted"/>
<accession>A0A0W8E8J7</accession>
<feature type="transmembrane region" description="Helical" evidence="1">
    <location>
        <begin position="91"/>
        <end position="111"/>
    </location>
</feature>
<dbReference type="AlphaFoldDB" id="A0A0W8E8J7"/>
<dbReference type="InterPro" id="IPR036259">
    <property type="entry name" value="MFS_trans_sf"/>
</dbReference>
<dbReference type="Pfam" id="PF03862">
    <property type="entry name" value="SpoVAC_SpoVAEB"/>
    <property type="match status" value="1"/>
</dbReference>
<dbReference type="InterPro" id="IPR005562">
    <property type="entry name" value="SpoVA"/>
</dbReference>
<keyword evidence="1" id="KW-0812">Transmembrane</keyword>
<dbReference type="InterPro" id="IPR014203">
    <property type="entry name" value="Spore_V_AC"/>
</dbReference>
<name>A0A0W8E8J7_9ZZZZ</name>
<reference evidence="2" key="1">
    <citation type="journal article" date="2015" name="Proc. Natl. Acad. Sci. U.S.A.">
        <title>Networks of energetic and metabolic interactions define dynamics in microbial communities.</title>
        <authorList>
            <person name="Embree M."/>
            <person name="Liu J.K."/>
            <person name="Al-Bassam M.M."/>
            <person name="Zengler K."/>
        </authorList>
    </citation>
    <scope>NUCLEOTIDE SEQUENCE</scope>
</reference>
<evidence type="ECO:0000313" key="2">
    <source>
        <dbReference type="EMBL" id="KUG04765.1"/>
    </source>
</evidence>
<feature type="transmembrane region" description="Helical" evidence="1">
    <location>
        <begin position="123"/>
        <end position="148"/>
    </location>
</feature>
<sequence length="154" mass="16571">MNVDEKQWHQIEMQEYQNLVDQIKPKPDILKHCVWAFVVGGLICGFAQVLVNYLLSLGMSRIDAGSAVSCIMIFLAAFFTGIGIYDELGKRAGAGSIVPITGFANAIVASAMEYKREGYIFGVGARIFSVAGPTLVFGFAVAVVAGLIKVFLST</sequence>
<feature type="transmembrane region" description="Helical" evidence="1">
    <location>
        <begin position="67"/>
        <end position="85"/>
    </location>
</feature>
<keyword evidence="1" id="KW-0472">Membrane</keyword>
<dbReference type="Gene3D" id="1.20.1250.20">
    <property type="entry name" value="MFS general substrate transporter like domains"/>
    <property type="match status" value="1"/>
</dbReference>
<dbReference type="NCBIfam" id="TIGR02838">
    <property type="entry name" value="spore_V_AC"/>
    <property type="match status" value="1"/>
</dbReference>
<comment type="caution">
    <text evidence="2">The sequence shown here is derived from an EMBL/GenBank/DDBJ whole genome shotgun (WGS) entry which is preliminary data.</text>
</comment>
<dbReference type="PANTHER" id="PTHR38450:SF1">
    <property type="entry name" value="STAGE V SPORULATION PROTEIN AC"/>
    <property type="match status" value="1"/>
</dbReference>
<keyword evidence="1" id="KW-1133">Transmembrane helix</keyword>
<protein>
    <submittedName>
        <fullName evidence="2">Stage v sporulation protein ac (Spovac)</fullName>
    </submittedName>
</protein>